<evidence type="ECO:0000259" key="1">
    <source>
        <dbReference type="PROSITE" id="PS50011"/>
    </source>
</evidence>
<dbReference type="EMBL" id="ML769388">
    <property type="protein sequence ID" value="KAE9409101.1"/>
    <property type="molecule type" value="Genomic_DNA"/>
</dbReference>
<gene>
    <name evidence="2" type="ORF">BT96DRAFT_579524</name>
</gene>
<dbReference type="InterPro" id="IPR011009">
    <property type="entry name" value="Kinase-like_dom_sf"/>
</dbReference>
<evidence type="ECO:0000313" key="2">
    <source>
        <dbReference type="EMBL" id="KAE9409101.1"/>
    </source>
</evidence>
<name>A0A6A4IEQ7_9AGAR</name>
<keyword evidence="3" id="KW-1185">Reference proteome</keyword>
<dbReference type="SUPFAM" id="SSF56112">
    <property type="entry name" value="Protein kinase-like (PK-like)"/>
    <property type="match status" value="1"/>
</dbReference>
<dbReference type="InterPro" id="IPR000719">
    <property type="entry name" value="Prot_kinase_dom"/>
</dbReference>
<protein>
    <submittedName>
        <fullName evidence="2">Kinase-like protein</fullName>
    </submittedName>
</protein>
<dbReference type="OrthoDB" id="4062651at2759"/>
<dbReference type="Proteomes" id="UP000799118">
    <property type="component" value="Unassembled WGS sequence"/>
</dbReference>
<reference evidence="2" key="1">
    <citation type="journal article" date="2019" name="Environ. Microbiol.">
        <title>Fungal ecological strategies reflected in gene transcription - a case study of two litter decomposers.</title>
        <authorList>
            <person name="Barbi F."/>
            <person name="Kohler A."/>
            <person name="Barry K."/>
            <person name="Baskaran P."/>
            <person name="Daum C."/>
            <person name="Fauchery L."/>
            <person name="Ihrmark K."/>
            <person name="Kuo A."/>
            <person name="LaButti K."/>
            <person name="Lipzen A."/>
            <person name="Morin E."/>
            <person name="Grigoriev I.V."/>
            <person name="Henrissat B."/>
            <person name="Lindahl B."/>
            <person name="Martin F."/>
        </authorList>
    </citation>
    <scope>NUCLEOTIDE SEQUENCE</scope>
    <source>
        <strain evidence="2">JB14</strain>
    </source>
</reference>
<evidence type="ECO:0000313" key="3">
    <source>
        <dbReference type="Proteomes" id="UP000799118"/>
    </source>
</evidence>
<proteinExistence type="predicted"/>
<keyword evidence="2" id="KW-0808">Transferase</keyword>
<dbReference type="GO" id="GO:0004672">
    <property type="term" value="F:protein kinase activity"/>
    <property type="evidence" value="ECO:0007669"/>
    <property type="project" value="InterPro"/>
</dbReference>
<dbReference type="AlphaFoldDB" id="A0A6A4IEQ7"/>
<dbReference type="GO" id="GO:0005524">
    <property type="term" value="F:ATP binding"/>
    <property type="evidence" value="ECO:0007669"/>
    <property type="project" value="InterPro"/>
</dbReference>
<accession>A0A6A4IEQ7</accession>
<dbReference type="PROSITE" id="PS50011">
    <property type="entry name" value="PROTEIN_KINASE_DOM"/>
    <property type="match status" value="1"/>
</dbReference>
<dbReference type="Pfam" id="PF00069">
    <property type="entry name" value="Pkinase"/>
    <property type="match status" value="1"/>
</dbReference>
<keyword evidence="2" id="KW-0418">Kinase</keyword>
<organism evidence="2 3">
    <name type="scientific">Gymnopus androsaceus JB14</name>
    <dbReference type="NCBI Taxonomy" id="1447944"/>
    <lineage>
        <taxon>Eukaryota</taxon>
        <taxon>Fungi</taxon>
        <taxon>Dikarya</taxon>
        <taxon>Basidiomycota</taxon>
        <taxon>Agaricomycotina</taxon>
        <taxon>Agaricomycetes</taxon>
        <taxon>Agaricomycetidae</taxon>
        <taxon>Agaricales</taxon>
        <taxon>Marasmiineae</taxon>
        <taxon>Omphalotaceae</taxon>
        <taxon>Gymnopus</taxon>
    </lineage>
</organism>
<dbReference type="Gene3D" id="1.10.510.10">
    <property type="entry name" value="Transferase(Phosphotransferase) domain 1"/>
    <property type="match status" value="1"/>
</dbReference>
<sequence>MRFLQSLPHTNLISPEQFLLCHGWYYIILPQHTTLLDRCIGADVGPMFPLARGLISGLSFLHQHDIVHLDLNPANIVCTPENELKIIDFNLSLRVKKGQKIFGVRGTEGWMAPGLYLVHTCIDGYLIFDFIEVK</sequence>
<feature type="domain" description="Protein kinase" evidence="1">
    <location>
        <begin position="1"/>
        <end position="134"/>
    </location>
</feature>
<dbReference type="PANTHER" id="PTHR24347">
    <property type="entry name" value="SERINE/THREONINE-PROTEIN KINASE"/>
    <property type="match status" value="1"/>
</dbReference>